<dbReference type="EMBL" id="VIWZ01000001">
    <property type="protein sequence ID" value="TWG17473.1"/>
    <property type="molecule type" value="Genomic_DNA"/>
</dbReference>
<dbReference type="Proteomes" id="UP000317685">
    <property type="component" value="Unassembled WGS sequence"/>
</dbReference>
<dbReference type="Gene3D" id="1.10.3290.10">
    <property type="entry name" value="Fido-like domain"/>
    <property type="match status" value="1"/>
</dbReference>
<reference evidence="1 2" key="1">
    <citation type="submission" date="2019-06" db="EMBL/GenBank/DDBJ databases">
        <title>Sequencing the genomes of 1000 actinobacteria strains.</title>
        <authorList>
            <person name="Klenk H.-P."/>
        </authorList>
    </citation>
    <scope>NUCLEOTIDE SEQUENCE [LARGE SCALE GENOMIC DNA]</scope>
    <source>
        <strain evidence="1 2">DSM 45885</strain>
    </source>
</reference>
<name>A0A561W0S5_9ACTN</name>
<comment type="caution">
    <text evidence="1">The sequence shown here is derived from an EMBL/GenBank/DDBJ whole genome shotgun (WGS) entry which is preliminary data.</text>
</comment>
<keyword evidence="2" id="KW-1185">Reference proteome</keyword>
<evidence type="ECO:0000313" key="2">
    <source>
        <dbReference type="Proteomes" id="UP000317685"/>
    </source>
</evidence>
<organism evidence="1 2">
    <name type="scientific">Micromonospora taraxaci</name>
    <dbReference type="NCBI Taxonomy" id="1316803"/>
    <lineage>
        <taxon>Bacteria</taxon>
        <taxon>Bacillati</taxon>
        <taxon>Actinomycetota</taxon>
        <taxon>Actinomycetes</taxon>
        <taxon>Micromonosporales</taxon>
        <taxon>Micromonosporaceae</taxon>
        <taxon>Micromonospora</taxon>
    </lineage>
</organism>
<dbReference type="SUPFAM" id="SSF140931">
    <property type="entry name" value="Fic-like"/>
    <property type="match status" value="1"/>
</dbReference>
<sequence length="121" mass="13334">MVLVRLGYPPVIIFKRQRDAYLAALQKADAGDYGALGELVARAMYDNLNRFIVPNVAGPARLVPLAALVTAEFSLAALRQASQRGRLDAVQGSDGIWRSSRKAVEAYRATRNQRRYRAEGS</sequence>
<proteinExistence type="predicted"/>
<protein>
    <submittedName>
        <fullName evidence="1">Uncharacterized protein</fullName>
    </submittedName>
</protein>
<gene>
    <name evidence="1" type="ORF">FHU34_112815</name>
</gene>
<dbReference type="InterPro" id="IPR036597">
    <property type="entry name" value="Fido-like_dom_sf"/>
</dbReference>
<dbReference type="AlphaFoldDB" id="A0A561W0S5"/>
<accession>A0A561W0S5</accession>
<evidence type="ECO:0000313" key="1">
    <source>
        <dbReference type="EMBL" id="TWG17473.1"/>
    </source>
</evidence>